<sequence length="117" mass="13045">MSKAYARHRRYVSNKEWVEHQTMSIGCITLKCTVVAVILKIASHRNCLFPVYGRQLRLSKHGASSIEQSEILTLYDAILLRVVGDAKIIKYATCVPKIGESIGSVPTTLVEVKSLNE</sequence>
<keyword evidence="2" id="KW-1185">Reference proteome</keyword>
<gene>
    <name evidence="1" type="ORF">GOP47_0002066</name>
</gene>
<reference evidence="1" key="1">
    <citation type="submission" date="2021-01" db="EMBL/GenBank/DDBJ databases">
        <title>Adiantum capillus-veneris genome.</title>
        <authorList>
            <person name="Fang Y."/>
            <person name="Liao Q."/>
        </authorList>
    </citation>
    <scope>NUCLEOTIDE SEQUENCE</scope>
    <source>
        <strain evidence="1">H3</strain>
        <tissue evidence="1">Leaf</tissue>
    </source>
</reference>
<organism evidence="1 2">
    <name type="scientific">Adiantum capillus-veneris</name>
    <name type="common">Maidenhair fern</name>
    <dbReference type="NCBI Taxonomy" id="13818"/>
    <lineage>
        <taxon>Eukaryota</taxon>
        <taxon>Viridiplantae</taxon>
        <taxon>Streptophyta</taxon>
        <taxon>Embryophyta</taxon>
        <taxon>Tracheophyta</taxon>
        <taxon>Polypodiopsida</taxon>
        <taxon>Polypodiidae</taxon>
        <taxon>Polypodiales</taxon>
        <taxon>Pteridineae</taxon>
        <taxon>Pteridaceae</taxon>
        <taxon>Vittarioideae</taxon>
        <taxon>Adiantum</taxon>
    </lineage>
</organism>
<comment type="caution">
    <text evidence="1">The sequence shown here is derived from an EMBL/GenBank/DDBJ whole genome shotgun (WGS) entry which is preliminary data.</text>
</comment>
<dbReference type="AlphaFoldDB" id="A0A9D4VAZ8"/>
<dbReference type="EMBL" id="JABFUD020000003">
    <property type="protein sequence ID" value="KAI5082323.1"/>
    <property type="molecule type" value="Genomic_DNA"/>
</dbReference>
<proteinExistence type="predicted"/>
<name>A0A9D4VAZ8_ADICA</name>
<evidence type="ECO:0000313" key="1">
    <source>
        <dbReference type="EMBL" id="KAI5082323.1"/>
    </source>
</evidence>
<dbReference type="Proteomes" id="UP000886520">
    <property type="component" value="Chromosome 2"/>
</dbReference>
<evidence type="ECO:0000313" key="2">
    <source>
        <dbReference type="Proteomes" id="UP000886520"/>
    </source>
</evidence>
<accession>A0A9D4VAZ8</accession>
<protein>
    <submittedName>
        <fullName evidence="1">Uncharacterized protein</fullName>
    </submittedName>
</protein>